<dbReference type="EMBL" id="OVEO01000002">
    <property type="protein sequence ID" value="SPQ94443.1"/>
    <property type="molecule type" value="Genomic_DNA"/>
</dbReference>
<dbReference type="Proteomes" id="UP000290189">
    <property type="component" value="Unassembled WGS sequence"/>
</dbReference>
<protein>
    <recommendedName>
        <fullName evidence="3">G domain-containing protein</fullName>
    </recommendedName>
</protein>
<dbReference type="AlphaFoldDB" id="A0A0G4ISL9"/>
<keyword evidence="6" id="KW-1185">Reference proteome</keyword>
<evidence type="ECO:0000313" key="5">
    <source>
        <dbReference type="EMBL" id="SPQ94443.1"/>
    </source>
</evidence>
<evidence type="ECO:0000256" key="2">
    <source>
        <dbReference type="SAM" id="Phobius"/>
    </source>
</evidence>
<dbReference type="Proteomes" id="UP000039324">
    <property type="component" value="Unassembled WGS sequence"/>
</dbReference>
<feature type="transmembrane region" description="Helical" evidence="2">
    <location>
        <begin position="413"/>
        <end position="446"/>
    </location>
</feature>
<reference evidence="4 6" key="1">
    <citation type="submission" date="2015-02" db="EMBL/GenBank/DDBJ databases">
        <authorList>
            <person name="Chooi Y.-H."/>
        </authorList>
    </citation>
    <scope>NUCLEOTIDE SEQUENCE [LARGE SCALE GENOMIC DNA]</scope>
    <source>
        <strain evidence="4">E3</strain>
    </source>
</reference>
<evidence type="ECO:0000313" key="6">
    <source>
        <dbReference type="Proteomes" id="UP000039324"/>
    </source>
</evidence>
<keyword evidence="5" id="KW-0496">Mitochondrion</keyword>
<gene>
    <name evidence="4" type="ORF">PBRA_006472</name>
    <name evidence="5" type="ORF">PLBR_LOCUS1658</name>
</gene>
<proteinExistence type="predicted"/>
<dbReference type="PANTHER" id="PTHR11649:SF13">
    <property type="entry name" value="ENGB-TYPE G DOMAIN-CONTAINING PROTEIN"/>
    <property type="match status" value="1"/>
</dbReference>
<dbReference type="EMBL" id="CDSF01000084">
    <property type="protein sequence ID" value="CEO98358.1"/>
    <property type="molecule type" value="Genomic_DNA"/>
</dbReference>
<dbReference type="PANTHER" id="PTHR11649">
    <property type="entry name" value="MSS1/TRME-RELATED GTP-BINDING PROTEIN"/>
    <property type="match status" value="1"/>
</dbReference>
<dbReference type="CDD" id="cd00882">
    <property type="entry name" value="Ras_like_GTPase"/>
    <property type="match status" value="1"/>
</dbReference>
<sequence>MTWKRRHHDEDDDDSEGAVRRAGKRGASLTGMMACSKWADELHRHGGLPKQSTVISDRATVAVIGSYNAGKSALVNAIIGEALLTSAPVEQTTVPWAVIREGTFPDLTVSQVVPNVVWTTAANAFPSLVLVDTPGYGGVDADKITLAPLIDIAQVAVLCISSQTPVTMYDVRMAEMLVRKKLRVLVVLTKADLCVDDAERSAVIASVRKRLSPALSHCPHVWAVSTSSSSKSSYELVTLTAELASLQDRSWLSKALLETALRTLEREHDATCDAIRARRDRADEDVRAVRTRIDTIDRACDGLVADMGACRHALRRQASLYDDRQDIDRDSGSALAAPVVGLRVQLGNAVDLIAREVGDDERCKEQLEKFRTATEAILKQSEAMMESVVDPEAAAVGAADDNDPNRLTRSVGVFATATLGMVAVSFAVNPIAGVVAAVAGFAGAIARDRRQHQDERERSAKLTSRRLLGEPSNVLDRVLSNIDRFRQRLKEPLLDRIAGLEMRRRDLDQTVDDVEIVKRDCRRAIAAEIAGQALQQSAGDANNRE</sequence>
<keyword evidence="2" id="KW-1133">Transmembrane helix</keyword>
<dbReference type="Pfam" id="PF01926">
    <property type="entry name" value="MMR_HSR1"/>
    <property type="match status" value="1"/>
</dbReference>
<reference evidence="5 7" key="2">
    <citation type="submission" date="2018-03" db="EMBL/GenBank/DDBJ databases">
        <authorList>
            <person name="Fogelqvist J."/>
        </authorList>
    </citation>
    <scope>NUCLEOTIDE SEQUENCE [LARGE SCALE GENOMIC DNA]</scope>
</reference>
<keyword evidence="2" id="KW-0812">Transmembrane</keyword>
<accession>A0A0G4ISL9</accession>
<organism evidence="4 6">
    <name type="scientific">Plasmodiophora brassicae</name>
    <name type="common">Clubroot disease agent</name>
    <dbReference type="NCBI Taxonomy" id="37360"/>
    <lineage>
        <taxon>Eukaryota</taxon>
        <taxon>Sar</taxon>
        <taxon>Rhizaria</taxon>
        <taxon>Endomyxa</taxon>
        <taxon>Phytomyxea</taxon>
        <taxon>Plasmodiophorida</taxon>
        <taxon>Plasmodiophoridae</taxon>
        <taxon>Plasmodiophora</taxon>
    </lineage>
</organism>
<evidence type="ECO:0000256" key="1">
    <source>
        <dbReference type="SAM" id="MobiDB-lite"/>
    </source>
</evidence>
<feature type="domain" description="G" evidence="3">
    <location>
        <begin position="60"/>
        <end position="190"/>
    </location>
</feature>
<dbReference type="InterPro" id="IPR027417">
    <property type="entry name" value="P-loop_NTPase"/>
</dbReference>
<dbReference type="OrthoDB" id="391988at2759"/>
<evidence type="ECO:0000313" key="7">
    <source>
        <dbReference type="Proteomes" id="UP000290189"/>
    </source>
</evidence>
<keyword evidence="2" id="KW-0472">Membrane</keyword>
<feature type="region of interest" description="Disordered" evidence="1">
    <location>
        <begin position="1"/>
        <end position="28"/>
    </location>
</feature>
<dbReference type="GO" id="GO:0005525">
    <property type="term" value="F:GTP binding"/>
    <property type="evidence" value="ECO:0007669"/>
    <property type="project" value="InterPro"/>
</dbReference>
<dbReference type="SUPFAM" id="SSF52540">
    <property type="entry name" value="P-loop containing nucleoside triphosphate hydrolases"/>
    <property type="match status" value="1"/>
</dbReference>
<dbReference type="InterPro" id="IPR006073">
    <property type="entry name" value="GTP-bd"/>
</dbReference>
<geneLocation type="mitochondrion" evidence="5"/>
<evidence type="ECO:0000259" key="3">
    <source>
        <dbReference type="Pfam" id="PF01926"/>
    </source>
</evidence>
<evidence type="ECO:0000313" key="4">
    <source>
        <dbReference type="EMBL" id="CEO98358.1"/>
    </source>
</evidence>
<name>A0A0G4ISL9_PLABS</name>
<dbReference type="Gene3D" id="3.40.50.300">
    <property type="entry name" value="P-loop containing nucleotide triphosphate hydrolases"/>
    <property type="match status" value="1"/>
</dbReference>